<name>A0A452ZUT3_AEGTS</name>
<protein>
    <submittedName>
        <fullName evidence="2">Uncharacterized protein</fullName>
    </submittedName>
</protein>
<dbReference type="EnsemblPlants" id="AET1Gv20925500.1">
    <property type="protein sequence ID" value="AET1Gv20925500.1"/>
    <property type="gene ID" value="AET1Gv20925500"/>
</dbReference>
<reference evidence="2" key="3">
    <citation type="journal article" date="2017" name="Nature">
        <title>Genome sequence of the progenitor of the wheat D genome Aegilops tauschii.</title>
        <authorList>
            <person name="Luo M.C."/>
            <person name="Gu Y.Q."/>
            <person name="Puiu D."/>
            <person name="Wang H."/>
            <person name="Twardziok S.O."/>
            <person name="Deal K.R."/>
            <person name="Huo N."/>
            <person name="Zhu T."/>
            <person name="Wang L."/>
            <person name="Wang Y."/>
            <person name="McGuire P.E."/>
            <person name="Liu S."/>
            <person name="Long H."/>
            <person name="Ramasamy R.K."/>
            <person name="Rodriguez J.C."/>
            <person name="Van S.L."/>
            <person name="Yuan L."/>
            <person name="Wang Z."/>
            <person name="Xia Z."/>
            <person name="Xiao L."/>
            <person name="Anderson O.D."/>
            <person name="Ouyang S."/>
            <person name="Liang Y."/>
            <person name="Zimin A.V."/>
            <person name="Pertea G."/>
            <person name="Qi P."/>
            <person name="Bennetzen J.L."/>
            <person name="Dai X."/>
            <person name="Dawson M.W."/>
            <person name="Muller H.G."/>
            <person name="Kugler K."/>
            <person name="Rivarola-Duarte L."/>
            <person name="Spannagl M."/>
            <person name="Mayer K.F.X."/>
            <person name="Lu F.H."/>
            <person name="Bevan M.W."/>
            <person name="Leroy P."/>
            <person name="Li P."/>
            <person name="You F.M."/>
            <person name="Sun Q."/>
            <person name="Liu Z."/>
            <person name="Lyons E."/>
            <person name="Wicker T."/>
            <person name="Salzberg S.L."/>
            <person name="Devos K.M."/>
            <person name="Dvorak J."/>
        </authorList>
    </citation>
    <scope>NUCLEOTIDE SEQUENCE [LARGE SCALE GENOMIC DNA]</scope>
    <source>
        <strain evidence="2">cv. AL8/78</strain>
    </source>
</reference>
<sequence>IPAQAHCRTILRLKKRPAAQGQAQPHAEAEKLMPPPSTRGPVILDTSPHTPRAATLSPLPPRVATLSPLPPRAATLSQRRSSAEDPHAAAGEQQQQAADKAPRTTEQEPAPKVHEPKPPQQQPRRQPYRQAADKAAHGSNGEQEPAPKAEPRTPQPQRQQPPRQESMKEKGKAPMVQEPPAVAPHVAVEALARLPLPYVATQLTRREKEEDWFAMTGGRLPYRPLQRRPKAVEDKLQKLFPGQTLPEVTRARYMVRQKKQKKRPGLRAMAEEDALSSKRRDSDDDAAGEKKHFGVTDAEERASRRKRG</sequence>
<accession>A0A452ZUT3</accession>
<feature type="region of interest" description="Disordered" evidence="1">
    <location>
        <begin position="256"/>
        <end position="308"/>
    </location>
</feature>
<feature type="compositionally biased region" description="Basic residues" evidence="1">
    <location>
        <begin position="256"/>
        <end position="265"/>
    </location>
</feature>
<reference evidence="2" key="5">
    <citation type="journal article" date="2021" name="G3 (Bethesda)">
        <title>Aegilops tauschii genome assembly Aet v5.0 features greater sequence contiguity and improved annotation.</title>
        <authorList>
            <person name="Wang L."/>
            <person name="Zhu T."/>
            <person name="Rodriguez J.C."/>
            <person name="Deal K.R."/>
            <person name="Dubcovsky J."/>
            <person name="McGuire P.E."/>
            <person name="Lux T."/>
            <person name="Spannagl M."/>
            <person name="Mayer K.F.X."/>
            <person name="Baldrich P."/>
            <person name="Meyers B.C."/>
            <person name="Huo N."/>
            <person name="Gu Y.Q."/>
            <person name="Zhou H."/>
            <person name="Devos K.M."/>
            <person name="Bennetzen J.L."/>
            <person name="Unver T."/>
            <person name="Budak H."/>
            <person name="Gulick P.J."/>
            <person name="Galiba G."/>
            <person name="Kalapos B."/>
            <person name="Nelson D.R."/>
            <person name="Li P."/>
            <person name="You F.M."/>
            <person name="Luo M.C."/>
            <person name="Dvorak J."/>
        </authorList>
    </citation>
    <scope>NUCLEOTIDE SEQUENCE [LARGE SCALE GENOMIC DNA]</scope>
    <source>
        <strain evidence="2">cv. AL8/78</strain>
    </source>
</reference>
<reference evidence="3" key="1">
    <citation type="journal article" date="2014" name="Science">
        <title>Ancient hybridizations among the ancestral genomes of bread wheat.</title>
        <authorList>
            <consortium name="International Wheat Genome Sequencing Consortium,"/>
            <person name="Marcussen T."/>
            <person name="Sandve S.R."/>
            <person name="Heier L."/>
            <person name="Spannagl M."/>
            <person name="Pfeifer M."/>
            <person name="Jakobsen K.S."/>
            <person name="Wulff B.B."/>
            <person name="Steuernagel B."/>
            <person name="Mayer K.F."/>
            <person name="Olsen O.A."/>
        </authorList>
    </citation>
    <scope>NUCLEOTIDE SEQUENCE [LARGE SCALE GENOMIC DNA]</scope>
    <source>
        <strain evidence="3">cv. AL8/78</strain>
    </source>
</reference>
<keyword evidence="3" id="KW-1185">Reference proteome</keyword>
<reference evidence="2" key="4">
    <citation type="submission" date="2019-03" db="UniProtKB">
        <authorList>
            <consortium name="EnsemblPlants"/>
        </authorList>
    </citation>
    <scope>IDENTIFICATION</scope>
</reference>
<dbReference type="InterPro" id="IPR012438">
    <property type="entry name" value="DUF1639"/>
</dbReference>
<organism evidence="2 3">
    <name type="scientific">Aegilops tauschii subsp. strangulata</name>
    <name type="common">Goatgrass</name>
    <dbReference type="NCBI Taxonomy" id="200361"/>
    <lineage>
        <taxon>Eukaryota</taxon>
        <taxon>Viridiplantae</taxon>
        <taxon>Streptophyta</taxon>
        <taxon>Embryophyta</taxon>
        <taxon>Tracheophyta</taxon>
        <taxon>Spermatophyta</taxon>
        <taxon>Magnoliopsida</taxon>
        <taxon>Liliopsida</taxon>
        <taxon>Poales</taxon>
        <taxon>Poaceae</taxon>
        <taxon>BOP clade</taxon>
        <taxon>Pooideae</taxon>
        <taxon>Triticodae</taxon>
        <taxon>Triticeae</taxon>
        <taxon>Triticinae</taxon>
        <taxon>Aegilops</taxon>
    </lineage>
</organism>
<dbReference type="PANTHER" id="PTHR33130">
    <property type="entry name" value="PUTATIVE (DUF1639)-RELATED"/>
    <property type="match status" value="1"/>
</dbReference>
<evidence type="ECO:0000313" key="2">
    <source>
        <dbReference type="EnsemblPlants" id="AET1Gv20925500.1"/>
    </source>
</evidence>
<dbReference type="PANTHER" id="PTHR33130:SF33">
    <property type="entry name" value="PUTATIVE (DUF1639)-RELATED"/>
    <property type="match status" value="1"/>
</dbReference>
<dbReference type="Proteomes" id="UP000015105">
    <property type="component" value="Chromosome 1D"/>
</dbReference>
<feature type="region of interest" description="Disordered" evidence="1">
    <location>
        <begin position="1"/>
        <end position="180"/>
    </location>
</feature>
<feature type="compositionally biased region" description="Basic and acidic residues" evidence="1">
    <location>
        <begin position="100"/>
        <end position="117"/>
    </location>
</feature>
<evidence type="ECO:0000256" key="1">
    <source>
        <dbReference type="SAM" id="MobiDB-lite"/>
    </source>
</evidence>
<dbReference type="Pfam" id="PF07797">
    <property type="entry name" value="DUF1639"/>
    <property type="match status" value="1"/>
</dbReference>
<reference evidence="3" key="2">
    <citation type="journal article" date="2017" name="Nat. Plants">
        <title>The Aegilops tauschii genome reveals multiple impacts of transposons.</title>
        <authorList>
            <person name="Zhao G."/>
            <person name="Zou C."/>
            <person name="Li K."/>
            <person name="Wang K."/>
            <person name="Li T."/>
            <person name="Gao L."/>
            <person name="Zhang X."/>
            <person name="Wang H."/>
            <person name="Yang Z."/>
            <person name="Liu X."/>
            <person name="Jiang W."/>
            <person name="Mao L."/>
            <person name="Kong X."/>
            <person name="Jiao Y."/>
            <person name="Jia J."/>
        </authorList>
    </citation>
    <scope>NUCLEOTIDE SEQUENCE [LARGE SCALE GENOMIC DNA]</scope>
    <source>
        <strain evidence="3">cv. AL8/78</strain>
    </source>
</reference>
<dbReference type="STRING" id="200361.A0A452ZUT3"/>
<feature type="compositionally biased region" description="Basic and acidic residues" evidence="1">
    <location>
        <begin position="275"/>
        <end position="302"/>
    </location>
</feature>
<proteinExistence type="predicted"/>
<feature type="compositionally biased region" description="Low complexity" evidence="1">
    <location>
        <begin position="155"/>
        <end position="164"/>
    </location>
</feature>
<evidence type="ECO:0000313" key="3">
    <source>
        <dbReference type="Proteomes" id="UP000015105"/>
    </source>
</evidence>
<dbReference type="Gramene" id="AET1Gv20925500.1">
    <property type="protein sequence ID" value="AET1Gv20925500.1"/>
    <property type="gene ID" value="AET1Gv20925500"/>
</dbReference>
<feature type="compositionally biased region" description="Low complexity" evidence="1">
    <location>
        <begin position="88"/>
        <end position="99"/>
    </location>
</feature>
<dbReference type="AlphaFoldDB" id="A0A452ZUT3"/>